<feature type="domain" description="HTH marR-type" evidence="1">
    <location>
        <begin position="13"/>
        <end position="144"/>
    </location>
</feature>
<evidence type="ECO:0000259" key="1">
    <source>
        <dbReference type="PROSITE" id="PS50995"/>
    </source>
</evidence>
<dbReference type="InterPro" id="IPR039422">
    <property type="entry name" value="MarR/SlyA-like"/>
</dbReference>
<dbReference type="Pfam" id="PF12802">
    <property type="entry name" value="MarR_2"/>
    <property type="match status" value="1"/>
</dbReference>
<organism evidence="2 3">
    <name type="scientific">Pyxidicoccus parkwayensis</name>
    <dbReference type="NCBI Taxonomy" id="2813578"/>
    <lineage>
        <taxon>Bacteria</taxon>
        <taxon>Pseudomonadati</taxon>
        <taxon>Myxococcota</taxon>
        <taxon>Myxococcia</taxon>
        <taxon>Myxococcales</taxon>
        <taxon>Cystobacterineae</taxon>
        <taxon>Myxococcaceae</taxon>
        <taxon>Pyxidicoccus</taxon>
    </lineage>
</organism>
<dbReference type="PRINTS" id="PR00598">
    <property type="entry name" value="HTHMARR"/>
</dbReference>
<gene>
    <name evidence="2" type="ORF">JY651_11535</name>
</gene>
<dbReference type="SMART" id="SM00347">
    <property type="entry name" value="HTH_MARR"/>
    <property type="match status" value="1"/>
</dbReference>
<dbReference type="SUPFAM" id="SSF46785">
    <property type="entry name" value="Winged helix' DNA-binding domain"/>
    <property type="match status" value="1"/>
</dbReference>
<dbReference type="Proteomes" id="UP000662747">
    <property type="component" value="Chromosome"/>
</dbReference>
<dbReference type="InterPro" id="IPR036388">
    <property type="entry name" value="WH-like_DNA-bd_sf"/>
</dbReference>
<evidence type="ECO:0000313" key="3">
    <source>
        <dbReference type="Proteomes" id="UP000662747"/>
    </source>
</evidence>
<dbReference type="PANTHER" id="PTHR33164:SF99">
    <property type="entry name" value="MARR FAMILY REGULATORY PROTEIN"/>
    <property type="match status" value="1"/>
</dbReference>
<dbReference type="InterPro" id="IPR000835">
    <property type="entry name" value="HTH_MarR-typ"/>
</dbReference>
<evidence type="ECO:0000313" key="2">
    <source>
        <dbReference type="EMBL" id="QSQ25518.1"/>
    </source>
</evidence>
<sequence length="146" mass="16602">MARPATSEQAKLEAQAWRMFFDFFMRTRPQRDKLLARLGLTPNDARGLGELDATEGRTMRSLADAWECDASNATFIVDRLESRGLVERRPHPEDRRIRSVVLTARGVRLKRQLLEGLYAPPEELSRLKPSELEVLTTLLARMLGGP</sequence>
<dbReference type="PROSITE" id="PS50995">
    <property type="entry name" value="HTH_MARR_2"/>
    <property type="match status" value="1"/>
</dbReference>
<dbReference type="Gene3D" id="1.10.10.10">
    <property type="entry name" value="Winged helix-like DNA-binding domain superfamily/Winged helix DNA-binding domain"/>
    <property type="match status" value="1"/>
</dbReference>
<dbReference type="PANTHER" id="PTHR33164">
    <property type="entry name" value="TRANSCRIPTIONAL REGULATOR, MARR FAMILY"/>
    <property type="match status" value="1"/>
</dbReference>
<dbReference type="InterPro" id="IPR036390">
    <property type="entry name" value="WH_DNA-bd_sf"/>
</dbReference>
<keyword evidence="3" id="KW-1185">Reference proteome</keyword>
<accession>A0ABX7P4Z5</accession>
<dbReference type="RefSeq" id="WP_206727073.1">
    <property type="nucleotide sequence ID" value="NZ_CP071090.1"/>
</dbReference>
<protein>
    <submittedName>
        <fullName evidence="2">MarR family transcriptional regulator</fullName>
    </submittedName>
</protein>
<proteinExistence type="predicted"/>
<name>A0ABX7P4Z5_9BACT</name>
<reference evidence="2 3" key="1">
    <citation type="submission" date="2021-02" db="EMBL/GenBank/DDBJ databases">
        <title>De Novo genome assembly of isolated myxobacteria.</title>
        <authorList>
            <person name="Stevens D.C."/>
        </authorList>
    </citation>
    <scope>NUCLEOTIDE SEQUENCE [LARGE SCALE GENOMIC DNA]</scope>
    <source>
        <strain evidence="3">SCPEA02</strain>
    </source>
</reference>
<dbReference type="EMBL" id="CP071090">
    <property type="protein sequence ID" value="QSQ25518.1"/>
    <property type="molecule type" value="Genomic_DNA"/>
</dbReference>